<dbReference type="EMBL" id="JXTC01000059">
    <property type="protein sequence ID" value="PON93371.1"/>
    <property type="molecule type" value="Genomic_DNA"/>
</dbReference>
<dbReference type="GO" id="GO:0008270">
    <property type="term" value="F:zinc ion binding"/>
    <property type="evidence" value="ECO:0007669"/>
    <property type="project" value="UniProtKB-KW"/>
</dbReference>
<protein>
    <recommendedName>
        <fullName evidence="4">RING-type E3 ubiquitin transferase</fullName>
        <ecNumber evidence="4">2.3.2.27</ecNumber>
    </recommendedName>
</protein>
<dbReference type="FunFam" id="3.30.40.10:FF:000982">
    <property type="entry name" value="RING-H2 finger protein ATL2K"/>
    <property type="match status" value="1"/>
</dbReference>
<dbReference type="SMART" id="SM00184">
    <property type="entry name" value="RING"/>
    <property type="match status" value="1"/>
</dbReference>
<evidence type="ECO:0000256" key="2">
    <source>
        <dbReference type="ARBA" id="ARBA00004167"/>
    </source>
</evidence>
<evidence type="ECO:0000256" key="3">
    <source>
        <dbReference type="ARBA" id="ARBA00004906"/>
    </source>
</evidence>
<accession>A0A2P5F6F5</accession>
<dbReference type="STRING" id="63057.A0A2P5F6F5"/>
<evidence type="ECO:0000313" key="18">
    <source>
        <dbReference type="Proteomes" id="UP000237000"/>
    </source>
</evidence>
<evidence type="ECO:0000256" key="7">
    <source>
        <dbReference type="ARBA" id="ARBA00022723"/>
    </source>
</evidence>
<sequence length="147" mass="15678">MVMEIVISVILLFVGIAVLVVIHVCIVGRAFRRGNQGLGTAQGSNITGTKNMSSEDLKMIPCFDYMGGDNKGTSPVDCAVCLENFKTGDKCRLLPSCRHSFHSQCIDSWLLKAPICPICRTSAKVPKSGVVSGEVSGVSQDNGIEMA</sequence>
<dbReference type="PROSITE" id="PS50089">
    <property type="entry name" value="ZF_RING_2"/>
    <property type="match status" value="1"/>
</dbReference>
<keyword evidence="6 15" id="KW-0812">Transmembrane</keyword>
<evidence type="ECO:0000256" key="15">
    <source>
        <dbReference type="SAM" id="Phobius"/>
    </source>
</evidence>
<gene>
    <name evidence="17" type="ORF">TorRG33x02_109420</name>
</gene>
<reference evidence="18" key="1">
    <citation type="submission" date="2016-06" db="EMBL/GenBank/DDBJ databases">
        <title>Parallel loss of symbiosis genes in relatives of nitrogen-fixing non-legume Parasponia.</title>
        <authorList>
            <person name="Van Velzen R."/>
            <person name="Holmer R."/>
            <person name="Bu F."/>
            <person name="Rutten L."/>
            <person name="Van Zeijl A."/>
            <person name="Liu W."/>
            <person name="Santuari L."/>
            <person name="Cao Q."/>
            <person name="Sharma T."/>
            <person name="Shen D."/>
            <person name="Roswanjaya Y."/>
            <person name="Wardhani T."/>
            <person name="Kalhor M.S."/>
            <person name="Jansen J."/>
            <person name="Van den Hoogen J."/>
            <person name="Gungor B."/>
            <person name="Hartog M."/>
            <person name="Hontelez J."/>
            <person name="Verver J."/>
            <person name="Yang W.-C."/>
            <person name="Schijlen E."/>
            <person name="Repin R."/>
            <person name="Schilthuizen M."/>
            <person name="Schranz E."/>
            <person name="Heidstra R."/>
            <person name="Miyata K."/>
            <person name="Fedorova E."/>
            <person name="Kohlen W."/>
            <person name="Bisseling T."/>
            <person name="Smit S."/>
            <person name="Geurts R."/>
        </authorList>
    </citation>
    <scope>NUCLEOTIDE SEQUENCE [LARGE SCALE GENOMIC DNA]</scope>
    <source>
        <strain evidence="18">cv. RG33-2</strain>
    </source>
</reference>
<keyword evidence="9" id="KW-0833">Ubl conjugation pathway</keyword>
<keyword evidence="18" id="KW-1185">Reference proteome</keyword>
<evidence type="ECO:0000256" key="13">
    <source>
        <dbReference type="ARBA" id="ARBA00024209"/>
    </source>
</evidence>
<dbReference type="AlphaFoldDB" id="A0A2P5F6F5"/>
<dbReference type="PANTHER" id="PTHR45768:SF13">
    <property type="entry name" value="TRANSCRIPTION FACTOR C2H2 FAMILY-RELATED"/>
    <property type="match status" value="1"/>
</dbReference>
<dbReference type="InParanoid" id="A0A2P5F6F5"/>
<evidence type="ECO:0000256" key="10">
    <source>
        <dbReference type="ARBA" id="ARBA00022833"/>
    </source>
</evidence>
<dbReference type="GO" id="GO:0016020">
    <property type="term" value="C:membrane"/>
    <property type="evidence" value="ECO:0007669"/>
    <property type="project" value="UniProtKB-SubCell"/>
</dbReference>
<keyword evidence="8 14" id="KW-0863">Zinc-finger</keyword>
<evidence type="ECO:0000256" key="4">
    <source>
        <dbReference type="ARBA" id="ARBA00012483"/>
    </source>
</evidence>
<evidence type="ECO:0000256" key="9">
    <source>
        <dbReference type="ARBA" id="ARBA00022786"/>
    </source>
</evidence>
<evidence type="ECO:0000256" key="1">
    <source>
        <dbReference type="ARBA" id="ARBA00000900"/>
    </source>
</evidence>
<comment type="subcellular location">
    <subcellularLocation>
        <location evidence="2">Membrane</location>
        <topology evidence="2">Single-pass membrane protein</topology>
    </subcellularLocation>
</comment>
<dbReference type="InterPro" id="IPR013083">
    <property type="entry name" value="Znf_RING/FYVE/PHD"/>
</dbReference>
<dbReference type="SUPFAM" id="SSF57850">
    <property type="entry name" value="RING/U-box"/>
    <property type="match status" value="1"/>
</dbReference>
<dbReference type="PANTHER" id="PTHR45768">
    <property type="entry name" value="E3 UBIQUITIN-PROTEIN LIGASE RNF13-LIKE"/>
    <property type="match status" value="1"/>
</dbReference>
<dbReference type="Pfam" id="PF13639">
    <property type="entry name" value="zf-RING_2"/>
    <property type="match status" value="1"/>
</dbReference>
<dbReference type="GO" id="GO:0061630">
    <property type="term" value="F:ubiquitin protein ligase activity"/>
    <property type="evidence" value="ECO:0007669"/>
    <property type="project" value="UniProtKB-EC"/>
</dbReference>
<keyword evidence="5" id="KW-0808">Transferase</keyword>
<keyword evidence="7" id="KW-0479">Metal-binding</keyword>
<feature type="transmembrane region" description="Helical" evidence="15">
    <location>
        <begin position="6"/>
        <end position="27"/>
    </location>
</feature>
<dbReference type="EC" id="2.3.2.27" evidence="4"/>
<evidence type="ECO:0000256" key="14">
    <source>
        <dbReference type="PROSITE-ProRule" id="PRU00175"/>
    </source>
</evidence>
<evidence type="ECO:0000256" key="12">
    <source>
        <dbReference type="ARBA" id="ARBA00023136"/>
    </source>
</evidence>
<evidence type="ECO:0000256" key="11">
    <source>
        <dbReference type="ARBA" id="ARBA00022989"/>
    </source>
</evidence>
<keyword evidence="11 15" id="KW-1133">Transmembrane helix</keyword>
<proteinExistence type="inferred from homology"/>
<dbReference type="InterPro" id="IPR001841">
    <property type="entry name" value="Znf_RING"/>
</dbReference>
<evidence type="ECO:0000259" key="16">
    <source>
        <dbReference type="PROSITE" id="PS50089"/>
    </source>
</evidence>
<organism evidence="17 18">
    <name type="scientific">Trema orientale</name>
    <name type="common">Charcoal tree</name>
    <name type="synonym">Celtis orientalis</name>
    <dbReference type="NCBI Taxonomy" id="63057"/>
    <lineage>
        <taxon>Eukaryota</taxon>
        <taxon>Viridiplantae</taxon>
        <taxon>Streptophyta</taxon>
        <taxon>Embryophyta</taxon>
        <taxon>Tracheophyta</taxon>
        <taxon>Spermatophyta</taxon>
        <taxon>Magnoliopsida</taxon>
        <taxon>eudicotyledons</taxon>
        <taxon>Gunneridae</taxon>
        <taxon>Pentapetalae</taxon>
        <taxon>rosids</taxon>
        <taxon>fabids</taxon>
        <taxon>Rosales</taxon>
        <taxon>Cannabaceae</taxon>
        <taxon>Trema</taxon>
    </lineage>
</organism>
<dbReference type="OrthoDB" id="8062037at2759"/>
<comment type="pathway">
    <text evidence="3">Protein modification; protein ubiquitination.</text>
</comment>
<dbReference type="Proteomes" id="UP000237000">
    <property type="component" value="Unassembled WGS sequence"/>
</dbReference>
<keyword evidence="10" id="KW-0862">Zinc</keyword>
<name>A0A2P5F6F5_TREOI</name>
<comment type="similarity">
    <text evidence="13">Belongs to the RING-type zinc finger family. ATL subfamily.</text>
</comment>
<evidence type="ECO:0000256" key="6">
    <source>
        <dbReference type="ARBA" id="ARBA00022692"/>
    </source>
</evidence>
<feature type="domain" description="RING-type" evidence="16">
    <location>
        <begin position="78"/>
        <end position="120"/>
    </location>
</feature>
<keyword evidence="12 15" id="KW-0472">Membrane</keyword>
<evidence type="ECO:0000256" key="5">
    <source>
        <dbReference type="ARBA" id="ARBA00022679"/>
    </source>
</evidence>
<comment type="catalytic activity">
    <reaction evidence="1">
        <text>S-ubiquitinyl-[E2 ubiquitin-conjugating enzyme]-L-cysteine + [acceptor protein]-L-lysine = [E2 ubiquitin-conjugating enzyme]-L-cysteine + N(6)-ubiquitinyl-[acceptor protein]-L-lysine.</text>
        <dbReference type="EC" id="2.3.2.27"/>
    </reaction>
</comment>
<evidence type="ECO:0000256" key="8">
    <source>
        <dbReference type="ARBA" id="ARBA00022771"/>
    </source>
</evidence>
<comment type="caution">
    <text evidence="17">The sequence shown here is derived from an EMBL/GenBank/DDBJ whole genome shotgun (WGS) entry which is preliminary data.</text>
</comment>
<evidence type="ECO:0000313" key="17">
    <source>
        <dbReference type="EMBL" id="PON93371.1"/>
    </source>
</evidence>
<dbReference type="Gene3D" id="3.30.40.10">
    <property type="entry name" value="Zinc/RING finger domain, C3HC4 (zinc finger)"/>
    <property type="match status" value="1"/>
</dbReference>